<sequence length="660" mass="75737">MRSSHCILLLLFTIVFPFLLSTRNSILALKSPLEQSRVEILLDKIVDQNYCIPSGMINDACCEFETVEKINNDLAPQLRELSKTSFFKYYKLKLYKECPFWKEYGMCMNQACAVETTDETNVPEMWRSDVLGALQTSQAGTFFQPFKKCEYTDQDFCVVEDESDSEGVFVNLLDNPERFTGYAGMSASRSRVYYRLISGLHSSISIHICDEYLNQTTGQWGPNLECFITRVASHPERLQNVYFTYIVLLRAISKAADYLNSYEFCTGDKNQDFRVKTMVSELVNAARSCPETFDEKQMFASPESRLLKEEFKARFRNVSRIMDCVGCDKCRLWGKLQISGLGTALKVLFSYDDEYLNPKVNPNLLTRTEIVALFNTLNRVSESLSAIERFRHMYQESILGNDERINNGESTKHEIETNTESCATSVTKNVTNQQAGLLSEEYQFVETIISIKNLLSSYVINFYRIIVQQMEYWNIPVPTVLHLLQTASSAIITPFFTSLASGDEVQEFLMMEMVDLMYRTTVDSENDKEAVYYKLEMLGYQVGQSLVERFTRDRPRFVDTLDVVKFICKDLWSIIFKKQIDNLKTNHRGVYVLQDNNFRWFLRMSTESGSEAAAKRSVPYLWFPCGLIRGALANLGVVSVVIAETNSLPQCSFQIKIAKS</sequence>
<dbReference type="GO" id="GO:0034975">
    <property type="term" value="P:protein folding in endoplasmic reticulum"/>
    <property type="evidence" value="ECO:0007669"/>
    <property type="project" value="InterPro"/>
</dbReference>
<keyword evidence="10" id="KW-0274">FAD</keyword>
<comment type="subcellular location">
    <subcellularLocation>
        <location evidence="2">Endoplasmic reticulum membrane</location>
        <topology evidence="2">Peripheral membrane protein</topology>
        <orientation evidence="2">Lumenal side</orientation>
    </subcellularLocation>
</comment>
<name>A0A8H3R3Y4_9GLOM</name>
<gene>
    <name evidence="18" type="ORF">RCL2_002885000</name>
</gene>
<dbReference type="EMBL" id="BLAL01000311">
    <property type="protein sequence ID" value="GET02472.1"/>
    <property type="molecule type" value="Genomic_DNA"/>
</dbReference>
<evidence type="ECO:0000256" key="5">
    <source>
        <dbReference type="ARBA" id="ARBA00011802"/>
    </source>
</evidence>
<keyword evidence="16" id="KW-0676">Redox-active center</keyword>
<dbReference type="CDD" id="cd14944">
    <property type="entry name" value="TRAPPC6A_Trs33"/>
    <property type="match status" value="1"/>
</dbReference>
<evidence type="ECO:0000256" key="12">
    <source>
        <dbReference type="ARBA" id="ARBA00023002"/>
    </source>
</evidence>
<comment type="similarity">
    <text evidence="4">Belongs to the EROs family.</text>
</comment>
<dbReference type="GO" id="GO:0015035">
    <property type="term" value="F:protein-disulfide reductase activity"/>
    <property type="evidence" value="ECO:0007669"/>
    <property type="project" value="InterPro"/>
</dbReference>
<evidence type="ECO:0000256" key="13">
    <source>
        <dbReference type="ARBA" id="ARBA00023136"/>
    </source>
</evidence>
<feature type="signal peptide" evidence="17">
    <location>
        <begin position="1"/>
        <end position="21"/>
    </location>
</feature>
<evidence type="ECO:0000313" key="18">
    <source>
        <dbReference type="EMBL" id="GET02472.1"/>
    </source>
</evidence>
<keyword evidence="13" id="KW-0472">Membrane</keyword>
<keyword evidence="15" id="KW-0325">Glycoprotein</keyword>
<protein>
    <submittedName>
        <fullName evidence="18">Endoplasmic oxidoreductin</fullName>
    </submittedName>
</protein>
<evidence type="ECO:0000256" key="15">
    <source>
        <dbReference type="ARBA" id="ARBA00023180"/>
    </source>
</evidence>
<dbReference type="PANTHER" id="PTHR12613">
    <property type="entry name" value="ERO1-RELATED"/>
    <property type="match status" value="1"/>
</dbReference>
<comment type="similarity">
    <text evidence="3">Belongs to the TRAPP small subunits family. BET3 subfamily.</text>
</comment>
<dbReference type="InterPro" id="IPR007194">
    <property type="entry name" value="TRAPP_component"/>
</dbReference>
<keyword evidence="7" id="KW-0285">Flavoprotein</keyword>
<dbReference type="InterPro" id="IPR007266">
    <property type="entry name" value="Ero1"/>
</dbReference>
<evidence type="ECO:0000256" key="17">
    <source>
        <dbReference type="SAM" id="SignalP"/>
    </source>
</evidence>
<evidence type="ECO:0000256" key="1">
    <source>
        <dbReference type="ARBA" id="ARBA00001974"/>
    </source>
</evidence>
<dbReference type="GO" id="GO:0071949">
    <property type="term" value="F:FAD binding"/>
    <property type="evidence" value="ECO:0007669"/>
    <property type="project" value="InterPro"/>
</dbReference>
<evidence type="ECO:0000256" key="2">
    <source>
        <dbReference type="ARBA" id="ARBA00004367"/>
    </source>
</evidence>
<keyword evidence="14" id="KW-1015">Disulfide bond</keyword>
<dbReference type="SUPFAM" id="SSF111126">
    <property type="entry name" value="Ligand-binding domain in the NO signalling and Golgi transport"/>
    <property type="match status" value="1"/>
</dbReference>
<dbReference type="SUPFAM" id="SSF110019">
    <property type="entry name" value="ERO1-like"/>
    <property type="match status" value="1"/>
</dbReference>
<comment type="cofactor">
    <cofactor evidence="1">
        <name>FAD</name>
        <dbReference type="ChEBI" id="CHEBI:57692"/>
    </cofactor>
</comment>
<reference evidence="18" key="1">
    <citation type="submission" date="2019-10" db="EMBL/GenBank/DDBJ databases">
        <title>Conservation and host-specific expression of non-tandemly repeated heterogenous ribosome RNA gene in arbuscular mycorrhizal fungi.</title>
        <authorList>
            <person name="Maeda T."/>
            <person name="Kobayashi Y."/>
            <person name="Nakagawa T."/>
            <person name="Ezawa T."/>
            <person name="Yamaguchi K."/>
            <person name="Bino T."/>
            <person name="Nishimoto Y."/>
            <person name="Shigenobu S."/>
            <person name="Kawaguchi M."/>
        </authorList>
    </citation>
    <scope>NUCLEOTIDE SEQUENCE</scope>
    <source>
        <strain evidence="18">HR1</strain>
    </source>
</reference>
<dbReference type="OrthoDB" id="269384at2759"/>
<dbReference type="FunFam" id="3.30.1380.20:FF:000008">
    <property type="entry name" value="trafficking protein particle complex subunit 6B"/>
    <property type="match status" value="1"/>
</dbReference>
<proteinExistence type="inferred from homology"/>
<evidence type="ECO:0000256" key="16">
    <source>
        <dbReference type="ARBA" id="ARBA00023284"/>
    </source>
</evidence>
<keyword evidence="9" id="KW-0256">Endoplasmic reticulum</keyword>
<evidence type="ECO:0000256" key="7">
    <source>
        <dbReference type="ARBA" id="ARBA00022630"/>
    </source>
</evidence>
<evidence type="ECO:0000256" key="9">
    <source>
        <dbReference type="ARBA" id="ARBA00022824"/>
    </source>
</evidence>
<dbReference type="Proteomes" id="UP000615446">
    <property type="component" value="Unassembled WGS sequence"/>
</dbReference>
<dbReference type="GO" id="GO:0048193">
    <property type="term" value="P:Golgi vesicle transport"/>
    <property type="evidence" value="ECO:0007669"/>
    <property type="project" value="InterPro"/>
</dbReference>
<dbReference type="PANTHER" id="PTHR12613:SF0">
    <property type="entry name" value="ERO1-LIKE PROTEIN"/>
    <property type="match status" value="1"/>
</dbReference>
<evidence type="ECO:0000256" key="11">
    <source>
        <dbReference type="ARBA" id="ARBA00022982"/>
    </source>
</evidence>
<dbReference type="AlphaFoldDB" id="A0A8H3R3Y4"/>
<dbReference type="InterPro" id="IPR037992">
    <property type="entry name" value="TRAPPC6/Trs33"/>
</dbReference>
<keyword evidence="8 17" id="KW-0732">Signal</keyword>
<feature type="chain" id="PRO_5034441185" evidence="17">
    <location>
        <begin position="22"/>
        <end position="660"/>
    </location>
</feature>
<dbReference type="Pfam" id="PF04051">
    <property type="entry name" value="TRAPP"/>
    <property type="match status" value="1"/>
</dbReference>
<evidence type="ECO:0000313" key="19">
    <source>
        <dbReference type="Proteomes" id="UP000615446"/>
    </source>
</evidence>
<comment type="subunit">
    <text evidence="5">May function both as a monomer and a homodimer.</text>
</comment>
<evidence type="ECO:0000256" key="4">
    <source>
        <dbReference type="ARBA" id="ARBA00008277"/>
    </source>
</evidence>
<organism evidence="18 19">
    <name type="scientific">Rhizophagus clarus</name>
    <dbReference type="NCBI Taxonomy" id="94130"/>
    <lineage>
        <taxon>Eukaryota</taxon>
        <taxon>Fungi</taxon>
        <taxon>Fungi incertae sedis</taxon>
        <taxon>Mucoromycota</taxon>
        <taxon>Glomeromycotina</taxon>
        <taxon>Glomeromycetes</taxon>
        <taxon>Glomerales</taxon>
        <taxon>Glomeraceae</taxon>
        <taxon>Rhizophagus</taxon>
    </lineage>
</organism>
<keyword evidence="11" id="KW-0249">Electron transport</keyword>
<evidence type="ECO:0000256" key="3">
    <source>
        <dbReference type="ARBA" id="ARBA00006218"/>
    </source>
</evidence>
<dbReference type="InterPro" id="IPR024096">
    <property type="entry name" value="NO_sig/Golgi_transp_ligand-bd"/>
</dbReference>
<dbReference type="InterPro" id="IPR037192">
    <property type="entry name" value="ERO1-like_sf"/>
</dbReference>
<keyword evidence="6" id="KW-0813">Transport</keyword>
<accession>A0A8H3R3Y4</accession>
<evidence type="ECO:0000256" key="14">
    <source>
        <dbReference type="ARBA" id="ARBA00023157"/>
    </source>
</evidence>
<evidence type="ECO:0000256" key="6">
    <source>
        <dbReference type="ARBA" id="ARBA00022448"/>
    </source>
</evidence>
<dbReference type="GO" id="GO:0016972">
    <property type="term" value="F:thiol oxidase activity"/>
    <property type="evidence" value="ECO:0007669"/>
    <property type="project" value="InterPro"/>
</dbReference>
<dbReference type="Gene3D" id="3.30.1380.20">
    <property type="entry name" value="Trafficking protein particle complex subunit 3"/>
    <property type="match status" value="1"/>
</dbReference>
<keyword evidence="12" id="KW-0560">Oxidoreductase</keyword>
<evidence type="ECO:0000256" key="10">
    <source>
        <dbReference type="ARBA" id="ARBA00022827"/>
    </source>
</evidence>
<dbReference type="Pfam" id="PF04137">
    <property type="entry name" value="ERO1"/>
    <property type="match status" value="2"/>
</dbReference>
<dbReference type="GO" id="GO:0005789">
    <property type="term" value="C:endoplasmic reticulum membrane"/>
    <property type="evidence" value="ECO:0007669"/>
    <property type="project" value="UniProtKB-SubCell"/>
</dbReference>
<comment type="caution">
    <text evidence="18">The sequence shown here is derived from an EMBL/GenBank/DDBJ whole genome shotgun (WGS) entry which is preliminary data.</text>
</comment>
<evidence type="ECO:0000256" key="8">
    <source>
        <dbReference type="ARBA" id="ARBA00022729"/>
    </source>
</evidence>